<dbReference type="AlphaFoldDB" id="A0A5B7F9Z7"/>
<evidence type="ECO:0000313" key="3">
    <source>
        <dbReference type="Proteomes" id="UP000324222"/>
    </source>
</evidence>
<name>A0A5B7F9Z7_PORTR</name>
<evidence type="ECO:0000313" key="2">
    <source>
        <dbReference type="EMBL" id="MPC42069.1"/>
    </source>
</evidence>
<sequence length="61" mass="6739">MDSLCVLCGAFLVTPLLACLLNQAEDSTPCHARHQAMADAHIVTLSCLVIFFFQSPFNIWN</sequence>
<comment type="caution">
    <text evidence="2">The sequence shown here is derived from an EMBL/GenBank/DDBJ whole genome shotgun (WGS) entry which is preliminary data.</text>
</comment>
<dbReference type="EMBL" id="VSRR010005295">
    <property type="protein sequence ID" value="MPC42069.1"/>
    <property type="molecule type" value="Genomic_DNA"/>
</dbReference>
<keyword evidence="3" id="KW-1185">Reference proteome</keyword>
<proteinExistence type="predicted"/>
<protein>
    <submittedName>
        <fullName evidence="2">Uncharacterized protein</fullName>
    </submittedName>
</protein>
<accession>A0A5B7F9Z7</accession>
<feature type="chain" id="PRO_5022686761" evidence="1">
    <location>
        <begin position="19"/>
        <end position="61"/>
    </location>
</feature>
<dbReference type="Proteomes" id="UP000324222">
    <property type="component" value="Unassembled WGS sequence"/>
</dbReference>
<gene>
    <name evidence="2" type="ORF">E2C01_035681</name>
</gene>
<reference evidence="2 3" key="1">
    <citation type="submission" date="2019-05" db="EMBL/GenBank/DDBJ databases">
        <title>Another draft genome of Portunus trituberculatus and its Hox gene families provides insights of decapod evolution.</title>
        <authorList>
            <person name="Jeong J.-H."/>
            <person name="Song I."/>
            <person name="Kim S."/>
            <person name="Choi T."/>
            <person name="Kim D."/>
            <person name="Ryu S."/>
            <person name="Kim W."/>
        </authorList>
    </citation>
    <scope>NUCLEOTIDE SEQUENCE [LARGE SCALE GENOMIC DNA]</scope>
    <source>
        <tissue evidence="2">Muscle</tissue>
    </source>
</reference>
<evidence type="ECO:0000256" key="1">
    <source>
        <dbReference type="SAM" id="SignalP"/>
    </source>
</evidence>
<feature type="signal peptide" evidence="1">
    <location>
        <begin position="1"/>
        <end position="18"/>
    </location>
</feature>
<keyword evidence="1" id="KW-0732">Signal</keyword>
<organism evidence="2 3">
    <name type="scientific">Portunus trituberculatus</name>
    <name type="common">Swimming crab</name>
    <name type="synonym">Neptunus trituberculatus</name>
    <dbReference type="NCBI Taxonomy" id="210409"/>
    <lineage>
        <taxon>Eukaryota</taxon>
        <taxon>Metazoa</taxon>
        <taxon>Ecdysozoa</taxon>
        <taxon>Arthropoda</taxon>
        <taxon>Crustacea</taxon>
        <taxon>Multicrustacea</taxon>
        <taxon>Malacostraca</taxon>
        <taxon>Eumalacostraca</taxon>
        <taxon>Eucarida</taxon>
        <taxon>Decapoda</taxon>
        <taxon>Pleocyemata</taxon>
        <taxon>Brachyura</taxon>
        <taxon>Eubrachyura</taxon>
        <taxon>Portunoidea</taxon>
        <taxon>Portunidae</taxon>
        <taxon>Portuninae</taxon>
        <taxon>Portunus</taxon>
    </lineage>
</organism>